<sequence length="135" mass="15402">PNAHHEHCNTVYIPPPPPTFLLRGNLSRHPVTSTHGSRDCDKQSNMWSNNKDMFFPFILIWGAFLVSEMNKSLSYTTEPAWREAMRSVWDIANLRAVCVHSYQMELDLIHHPPPPAPPSLTSTNLVLTSVNIFCY</sequence>
<protein>
    <submittedName>
        <fullName evidence="1">Uncharacterized protein</fullName>
    </submittedName>
</protein>
<dbReference type="EMBL" id="CAXITT010000600">
    <property type="protein sequence ID" value="CAL1544150.1"/>
    <property type="molecule type" value="Genomic_DNA"/>
</dbReference>
<keyword evidence="2" id="KW-1185">Reference proteome</keyword>
<dbReference type="AlphaFoldDB" id="A0AAV2ICZ7"/>
<proteinExistence type="predicted"/>
<accession>A0AAV2ICZ7</accession>
<dbReference type="Proteomes" id="UP001497497">
    <property type="component" value="Unassembled WGS sequence"/>
</dbReference>
<feature type="non-terminal residue" evidence="1">
    <location>
        <position position="1"/>
    </location>
</feature>
<comment type="caution">
    <text evidence="1">The sequence shown here is derived from an EMBL/GenBank/DDBJ whole genome shotgun (WGS) entry which is preliminary data.</text>
</comment>
<organism evidence="1 2">
    <name type="scientific">Lymnaea stagnalis</name>
    <name type="common">Great pond snail</name>
    <name type="synonym">Helix stagnalis</name>
    <dbReference type="NCBI Taxonomy" id="6523"/>
    <lineage>
        <taxon>Eukaryota</taxon>
        <taxon>Metazoa</taxon>
        <taxon>Spiralia</taxon>
        <taxon>Lophotrochozoa</taxon>
        <taxon>Mollusca</taxon>
        <taxon>Gastropoda</taxon>
        <taxon>Heterobranchia</taxon>
        <taxon>Euthyneura</taxon>
        <taxon>Panpulmonata</taxon>
        <taxon>Hygrophila</taxon>
        <taxon>Lymnaeoidea</taxon>
        <taxon>Lymnaeidae</taxon>
        <taxon>Lymnaea</taxon>
    </lineage>
</organism>
<name>A0AAV2ICZ7_LYMST</name>
<reference evidence="1 2" key="1">
    <citation type="submission" date="2024-04" db="EMBL/GenBank/DDBJ databases">
        <authorList>
            <consortium name="Genoscope - CEA"/>
            <person name="William W."/>
        </authorList>
    </citation>
    <scope>NUCLEOTIDE SEQUENCE [LARGE SCALE GENOMIC DNA]</scope>
</reference>
<feature type="non-terminal residue" evidence="1">
    <location>
        <position position="135"/>
    </location>
</feature>
<gene>
    <name evidence="1" type="ORF">GSLYS_00017663001</name>
</gene>
<evidence type="ECO:0000313" key="1">
    <source>
        <dbReference type="EMBL" id="CAL1544150.1"/>
    </source>
</evidence>
<evidence type="ECO:0000313" key="2">
    <source>
        <dbReference type="Proteomes" id="UP001497497"/>
    </source>
</evidence>